<gene>
    <name evidence="1" type="ORF">IX84_10080</name>
</gene>
<protein>
    <recommendedName>
        <fullName evidence="3">Fatty-acid oxidation protein subunit alpha</fullName>
    </recommendedName>
</protein>
<dbReference type="SUPFAM" id="SSF143847">
    <property type="entry name" value="XisI-like"/>
    <property type="match status" value="1"/>
</dbReference>
<dbReference type="Pfam" id="PF08869">
    <property type="entry name" value="XisI"/>
    <property type="match status" value="1"/>
</dbReference>
<dbReference type="EMBL" id="JPOS01000020">
    <property type="protein sequence ID" value="KGE88167.1"/>
    <property type="molecule type" value="Genomic_DNA"/>
</dbReference>
<evidence type="ECO:0008006" key="3">
    <source>
        <dbReference type="Google" id="ProtNLM"/>
    </source>
</evidence>
<organism evidence="1 2">
    <name type="scientific">Phaeodactylibacter xiamenensis</name>
    <dbReference type="NCBI Taxonomy" id="1524460"/>
    <lineage>
        <taxon>Bacteria</taxon>
        <taxon>Pseudomonadati</taxon>
        <taxon>Bacteroidota</taxon>
        <taxon>Saprospiria</taxon>
        <taxon>Saprospirales</taxon>
        <taxon>Haliscomenobacteraceae</taxon>
        <taxon>Phaeodactylibacter</taxon>
    </lineage>
</organism>
<keyword evidence="2" id="KW-1185">Reference proteome</keyword>
<dbReference type="STRING" id="1524460.IX84_10080"/>
<comment type="caution">
    <text evidence="1">The sequence shown here is derived from an EMBL/GenBank/DDBJ whole genome shotgun (WGS) entry which is preliminary data.</text>
</comment>
<dbReference type="Gene3D" id="3.30.310.110">
    <property type="entry name" value="XisI-like"/>
    <property type="match status" value="1"/>
</dbReference>
<reference evidence="1 2" key="1">
    <citation type="journal article" date="2014" name="Int. J. Syst. Evol. Microbiol.">
        <title>Phaeodactylibacter xiamenensis gen. nov., sp. nov., a member of the family Saprospiraceae isolated from the marine alga Phaeodactylum tricornutum.</title>
        <authorList>
            <person name="Chen Z.Jr."/>
            <person name="Lei X."/>
            <person name="Lai Q."/>
            <person name="Li Y."/>
            <person name="Zhang B."/>
            <person name="Zhang J."/>
            <person name="Zhang H."/>
            <person name="Yang L."/>
            <person name="Zheng W."/>
            <person name="Tian Y."/>
            <person name="Yu Z."/>
            <person name="Xu H.Jr."/>
            <person name="Zheng T."/>
        </authorList>
    </citation>
    <scope>NUCLEOTIDE SEQUENCE [LARGE SCALE GENOMIC DNA]</scope>
    <source>
        <strain evidence="1 2">KD52</strain>
    </source>
</reference>
<accession>A0A098SAQ6</accession>
<dbReference type="RefSeq" id="WP_044219416.1">
    <property type="nucleotide sequence ID" value="NZ_JBKAGJ010000007.1"/>
</dbReference>
<dbReference type="Proteomes" id="UP000029736">
    <property type="component" value="Unassembled WGS sequence"/>
</dbReference>
<dbReference type="OrthoDB" id="961570at2"/>
<evidence type="ECO:0000313" key="1">
    <source>
        <dbReference type="EMBL" id="KGE88167.1"/>
    </source>
</evidence>
<sequence>MGKIDSYTEKIIQVLQQHEAFRPIGDWVEYENQVIIDRDNLHFQLLRVGWKELERTHHCVVHIDIKNNKVWIQEDRTEVGIANELMEIGIPKEDIVLAFYAPYRRAHTGFAKA</sequence>
<dbReference type="CDD" id="cd16382">
    <property type="entry name" value="XisI-like"/>
    <property type="match status" value="1"/>
</dbReference>
<evidence type="ECO:0000313" key="2">
    <source>
        <dbReference type="Proteomes" id="UP000029736"/>
    </source>
</evidence>
<name>A0A098SAQ6_9BACT</name>
<dbReference type="AlphaFoldDB" id="A0A098SAQ6"/>
<proteinExistence type="predicted"/>
<dbReference type="InterPro" id="IPR035943">
    <property type="entry name" value="XisI-like_sf"/>
</dbReference>
<dbReference type="InterPro" id="IPR014968">
    <property type="entry name" value="XisI"/>
</dbReference>